<evidence type="ECO:0000259" key="1">
    <source>
        <dbReference type="Pfam" id="PF02211"/>
    </source>
</evidence>
<dbReference type="Gene3D" id="2.30.30.50">
    <property type="match status" value="1"/>
</dbReference>
<evidence type="ECO:0000313" key="2">
    <source>
        <dbReference type="EMBL" id="GAF77937.1"/>
    </source>
</evidence>
<accession>X0SPZ0</accession>
<proteinExistence type="predicted"/>
<comment type="caution">
    <text evidence="2">The sequence shown here is derived from an EMBL/GenBank/DDBJ whole genome shotgun (WGS) entry which is preliminary data.</text>
</comment>
<dbReference type="EMBL" id="BARS01004420">
    <property type="protein sequence ID" value="GAF77937.1"/>
    <property type="molecule type" value="Genomic_DNA"/>
</dbReference>
<feature type="domain" description="Nitrile hydratase beta subunit" evidence="1">
    <location>
        <begin position="63"/>
        <end position="155"/>
    </location>
</feature>
<dbReference type="Pfam" id="PF02211">
    <property type="entry name" value="NHase_beta_C"/>
    <property type="match status" value="1"/>
</dbReference>
<reference evidence="2" key="1">
    <citation type="journal article" date="2014" name="Front. Microbiol.">
        <title>High frequency of phylogenetically diverse reductive dehalogenase-homologous genes in deep subseafloor sedimentary metagenomes.</title>
        <authorList>
            <person name="Kawai M."/>
            <person name="Futagami T."/>
            <person name="Toyoda A."/>
            <person name="Takaki Y."/>
            <person name="Nishi S."/>
            <person name="Hori S."/>
            <person name="Arai W."/>
            <person name="Tsubouchi T."/>
            <person name="Morono Y."/>
            <person name="Uchiyama I."/>
            <person name="Ito T."/>
            <person name="Fujiyama A."/>
            <person name="Inagaki F."/>
            <person name="Takami H."/>
        </authorList>
    </citation>
    <scope>NUCLEOTIDE SEQUENCE</scope>
    <source>
        <strain evidence="2">Expedition CK06-06</strain>
    </source>
</reference>
<sequence>RPYFDSWAQTDFSTYIEAGWISLEEVIEGKAKPSDSNYGDPPAPMSLQQVLQEDRNHAIHFDAKIESKPAFSVGQRVLTSSHGNVGHTRLPQYARNRHGVVHACHGAHVLPDLSAQGKEVHQHLYSISFTAAELWPEARNSKDRVYLDLWESYLSDVQS</sequence>
<feature type="non-terminal residue" evidence="2">
    <location>
        <position position="1"/>
    </location>
</feature>
<name>X0SPZ0_9ZZZZ</name>
<dbReference type="AlphaFoldDB" id="X0SPZ0"/>
<protein>
    <recommendedName>
        <fullName evidence="1">Nitrile hydratase beta subunit domain-containing protein</fullName>
    </recommendedName>
</protein>
<dbReference type="InterPro" id="IPR024690">
    <property type="entry name" value="CN_hydtase_beta_dom_C"/>
</dbReference>
<gene>
    <name evidence="2" type="ORF">S01H1_08635</name>
</gene>
<organism evidence="2">
    <name type="scientific">marine sediment metagenome</name>
    <dbReference type="NCBI Taxonomy" id="412755"/>
    <lineage>
        <taxon>unclassified sequences</taxon>
        <taxon>metagenomes</taxon>
        <taxon>ecological metagenomes</taxon>
    </lineage>
</organism>
<dbReference type="SUPFAM" id="SSF50090">
    <property type="entry name" value="Electron transport accessory proteins"/>
    <property type="match status" value="1"/>
</dbReference>
<dbReference type="InterPro" id="IPR008990">
    <property type="entry name" value="Elect_transpt_acc-like_dom_sf"/>
</dbReference>